<dbReference type="GO" id="GO:0007155">
    <property type="term" value="P:cell adhesion"/>
    <property type="evidence" value="ECO:0007669"/>
    <property type="project" value="InterPro"/>
</dbReference>
<feature type="domain" description="Fimbrial-type adhesion" evidence="2">
    <location>
        <begin position="29"/>
        <end position="161"/>
    </location>
</feature>
<dbReference type="InterPro" id="IPR000259">
    <property type="entry name" value="Adhesion_dom_fimbrial"/>
</dbReference>
<dbReference type="AlphaFoldDB" id="A0AB33FQN8"/>
<accession>A0AB33FQN8</accession>
<keyword evidence="1" id="KW-0732">Signal</keyword>
<reference evidence="3 4" key="1">
    <citation type="submission" date="2018-05" db="EMBL/GenBank/DDBJ databases">
        <title>Klebsiella quasipneumonaiae provides a window into carbapenemase gene transfer, plasmid rearrangements and nosocomial acquisition from the hospital environment.</title>
        <authorList>
            <person name="Mathers A.J."/>
            <person name="Vegesana K."/>
            <person name="Stoesser N."/>
            <person name="Crook D."/>
            <person name="Vaughan A."/>
            <person name="Barry K."/>
            <person name="Parikh H."/>
            <person name="Sebra R."/>
            <person name="Kotay S."/>
            <person name="Walker A.S."/>
            <person name="Sheppard A.E."/>
        </authorList>
    </citation>
    <scope>NUCLEOTIDE SEQUENCE [LARGE SCALE GENOMIC DNA]</scope>
    <source>
        <strain evidence="3 4">CAV1761</strain>
    </source>
</reference>
<evidence type="ECO:0000256" key="1">
    <source>
        <dbReference type="SAM" id="SignalP"/>
    </source>
</evidence>
<dbReference type="InterPro" id="IPR008966">
    <property type="entry name" value="Adhesion_dom_sf"/>
</dbReference>
<feature type="signal peptide" evidence="1">
    <location>
        <begin position="1"/>
        <end position="22"/>
    </location>
</feature>
<evidence type="ECO:0000313" key="3">
    <source>
        <dbReference type="EMBL" id="AWL69539.1"/>
    </source>
</evidence>
<dbReference type="EMBL" id="CP029449">
    <property type="protein sequence ID" value="AWL69539.1"/>
    <property type="molecule type" value="Genomic_DNA"/>
</dbReference>
<dbReference type="InterPro" id="IPR036937">
    <property type="entry name" value="Adhesion_dom_fimbrial_sf"/>
</dbReference>
<dbReference type="Pfam" id="PF00419">
    <property type="entry name" value="Fimbrial"/>
    <property type="match status" value="1"/>
</dbReference>
<dbReference type="Gene3D" id="2.60.40.1090">
    <property type="entry name" value="Fimbrial-type adhesion domain"/>
    <property type="match status" value="1"/>
</dbReference>
<evidence type="ECO:0000313" key="4">
    <source>
        <dbReference type="Proteomes" id="UP000245399"/>
    </source>
</evidence>
<proteinExistence type="predicted"/>
<protein>
    <submittedName>
        <fullName evidence="3">Pilus assembly protein</fullName>
    </submittedName>
</protein>
<feature type="chain" id="PRO_5044235247" evidence="1">
    <location>
        <begin position="23"/>
        <end position="163"/>
    </location>
</feature>
<name>A0AB33FQN8_SERMA</name>
<sequence>MKPCFVFPVVCLALCPQGAALAAEEVAMQFRGGLIAPPPCTINAGAKIDVDFGSRVGIKKVDGVNYRQAIDYHLDCEPGARPWELRLTLKGNGTAFDGAALQSNKADLGIRVYQNDEPFVIYSSISIDPSSPPRLEAVPVSRPGATLTEGAFFATATLLAEFF</sequence>
<gene>
    <name evidence="3" type="ORF">DKC05_18720</name>
</gene>
<evidence type="ECO:0000259" key="2">
    <source>
        <dbReference type="Pfam" id="PF00419"/>
    </source>
</evidence>
<dbReference type="GO" id="GO:0009289">
    <property type="term" value="C:pilus"/>
    <property type="evidence" value="ECO:0007669"/>
    <property type="project" value="InterPro"/>
</dbReference>
<dbReference type="SUPFAM" id="SSF49401">
    <property type="entry name" value="Bacterial adhesins"/>
    <property type="match status" value="1"/>
</dbReference>
<dbReference type="Proteomes" id="UP000245399">
    <property type="component" value="Chromosome"/>
</dbReference>
<organism evidence="3 4">
    <name type="scientific">Serratia marcescens</name>
    <dbReference type="NCBI Taxonomy" id="615"/>
    <lineage>
        <taxon>Bacteria</taxon>
        <taxon>Pseudomonadati</taxon>
        <taxon>Pseudomonadota</taxon>
        <taxon>Gammaproteobacteria</taxon>
        <taxon>Enterobacterales</taxon>
        <taxon>Yersiniaceae</taxon>
        <taxon>Serratia</taxon>
    </lineage>
</organism>